<feature type="compositionally biased region" description="Low complexity" evidence="3">
    <location>
        <begin position="122"/>
        <end position="134"/>
    </location>
</feature>
<dbReference type="InterPro" id="IPR040815">
    <property type="entry name" value="Nas2_N"/>
</dbReference>
<proteinExistence type="predicted"/>
<dbReference type="AlphaFoldDB" id="A0A5C3ERT8"/>
<keyword evidence="6" id="KW-1185">Reference proteome</keyword>
<dbReference type="PANTHER" id="PTHR12651:SF1">
    <property type="entry name" value="26S PROTEASOME NON-ATPASE REGULATORY SUBUNIT 9"/>
    <property type="match status" value="1"/>
</dbReference>
<evidence type="ECO:0000313" key="5">
    <source>
        <dbReference type="EMBL" id="SPO35023.1"/>
    </source>
</evidence>
<feature type="domain" description="Nas2 N-terminal" evidence="4">
    <location>
        <begin position="42"/>
        <end position="114"/>
    </location>
</feature>
<evidence type="ECO:0000313" key="6">
    <source>
        <dbReference type="Proteomes" id="UP000323386"/>
    </source>
</evidence>
<feature type="compositionally biased region" description="Basic and acidic residues" evidence="3">
    <location>
        <begin position="135"/>
        <end position="149"/>
    </location>
</feature>
<dbReference type="GO" id="GO:0070682">
    <property type="term" value="P:proteasome regulatory particle assembly"/>
    <property type="evidence" value="ECO:0007669"/>
    <property type="project" value="InterPro"/>
</dbReference>
<dbReference type="PANTHER" id="PTHR12651">
    <property type="entry name" value="26S PROTEASOME NON-ATPASE REGULATORY SUBUNIT 9"/>
    <property type="match status" value="1"/>
</dbReference>
<protein>
    <recommendedName>
        <fullName evidence="2">Probable 26S proteasome regulatory subunit p27</fullName>
    </recommendedName>
</protein>
<keyword evidence="1" id="KW-0143">Chaperone</keyword>
<feature type="region of interest" description="Disordered" evidence="3">
    <location>
        <begin position="121"/>
        <end position="162"/>
    </location>
</feature>
<dbReference type="Pfam" id="PF18265">
    <property type="entry name" value="Nas2_N"/>
    <property type="match status" value="1"/>
</dbReference>
<dbReference type="Gene3D" id="6.10.140.1710">
    <property type="match status" value="1"/>
</dbReference>
<name>A0A5C3ERT8_9BASI</name>
<sequence>MALTPGQVDIHPDSKHAEVDVTPYLSAPLPTEPAAARAEALKLIDLSKEVDDELQHHQATLASNGVGQSSSLLDAEGFPLADKDLVSIRTARHRIAVLHNDNKAVRQRIEKLLQHAINGDPAAAHATATAAGTATHHEAHREPAREPFARVDSVSPGSPAEAAGLHAGDLVLRFSTIDKPNSDGLRALARPGVVRDGEAIQVVVQRTITAPSHRPENITLRLVPSSAWGGRGLLGCHIVPL</sequence>
<evidence type="ECO:0000259" key="4">
    <source>
        <dbReference type="Pfam" id="PF18265"/>
    </source>
</evidence>
<dbReference type="GO" id="GO:0005634">
    <property type="term" value="C:nucleus"/>
    <property type="evidence" value="ECO:0007669"/>
    <property type="project" value="TreeGrafter"/>
</dbReference>
<reference evidence="5 6" key="1">
    <citation type="submission" date="2018-03" db="EMBL/GenBank/DDBJ databases">
        <authorList>
            <person name="Guldener U."/>
        </authorList>
    </citation>
    <scope>NUCLEOTIDE SEQUENCE [LARGE SCALE GENOMIC DNA]</scope>
    <source>
        <strain evidence="5 6">DAOM196992</strain>
    </source>
</reference>
<evidence type="ECO:0000256" key="2">
    <source>
        <dbReference type="ARBA" id="ARBA00068021"/>
    </source>
</evidence>
<dbReference type="FunFam" id="2.30.42.10:FF:000107">
    <property type="entry name" value="26S proteasome non-ATPase regulatory subunit 9"/>
    <property type="match status" value="1"/>
</dbReference>
<evidence type="ECO:0000256" key="1">
    <source>
        <dbReference type="ARBA" id="ARBA00023186"/>
    </source>
</evidence>
<dbReference type="SUPFAM" id="SSF50156">
    <property type="entry name" value="PDZ domain-like"/>
    <property type="match status" value="1"/>
</dbReference>
<dbReference type="Proteomes" id="UP000323386">
    <property type="component" value="Unassembled WGS sequence"/>
</dbReference>
<dbReference type="EMBL" id="OOIP01000001">
    <property type="protein sequence ID" value="SPO35023.1"/>
    <property type="molecule type" value="Genomic_DNA"/>
</dbReference>
<dbReference type="GO" id="GO:0000502">
    <property type="term" value="C:proteasome complex"/>
    <property type="evidence" value="ECO:0007669"/>
    <property type="project" value="UniProtKB-KW"/>
</dbReference>
<evidence type="ECO:0000256" key="3">
    <source>
        <dbReference type="SAM" id="MobiDB-lite"/>
    </source>
</evidence>
<dbReference type="InterPro" id="IPR035269">
    <property type="entry name" value="PSMD9"/>
</dbReference>
<organism evidence="5 6">
    <name type="scientific">Pseudozyma flocculosa</name>
    <dbReference type="NCBI Taxonomy" id="84751"/>
    <lineage>
        <taxon>Eukaryota</taxon>
        <taxon>Fungi</taxon>
        <taxon>Dikarya</taxon>
        <taxon>Basidiomycota</taxon>
        <taxon>Ustilaginomycotina</taxon>
        <taxon>Ustilaginomycetes</taxon>
        <taxon>Ustilaginales</taxon>
        <taxon>Ustilaginaceae</taxon>
        <taxon>Pseudozyma</taxon>
    </lineage>
</organism>
<dbReference type="OrthoDB" id="72325at2759"/>
<dbReference type="GO" id="GO:0005737">
    <property type="term" value="C:cytoplasm"/>
    <property type="evidence" value="ECO:0007669"/>
    <property type="project" value="TreeGrafter"/>
</dbReference>
<dbReference type="InterPro" id="IPR036034">
    <property type="entry name" value="PDZ_sf"/>
</dbReference>
<keyword evidence="5" id="KW-0647">Proteasome</keyword>
<gene>
    <name evidence="5" type="ORF">PSFLO_00494</name>
</gene>
<dbReference type="Gene3D" id="2.30.42.10">
    <property type="match status" value="1"/>
</dbReference>
<accession>A0A5C3ERT8</accession>